<reference evidence="1 2" key="1">
    <citation type="submission" date="2017-12" db="EMBL/GenBank/DDBJ databases">
        <title>Sequencing, de novo assembly and annotation of complete genome of a new Thraustochytrid species, strain FCC1311.</title>
        <authorList>
            <person name="Sedici K."/>
            <person name="Godart F."/>
            <person name="Aiese Cigliano R."/>
            <person name="Sanseverino W."/>
            <person name="Barakat M."/>
            <person name="Ortet P."/>
            <person name="Marechal E."/>
            <person name="Cagnac O."/>
            <person name="Amato A."/>
        </authorList>
    </citation>
    <scope>NUCLEOTIDE SEQUENCE [LARGE SCALE GENOMIC DNA]</scope>
</reference>
<organism evidence="1 2">
    <name type="scientific">Hondaea fermentalgiana</name>
    <dbReference type="NCBI Taxonomy" id="2315210"/>
    <lineage>
        <taxon>Eukaryota</taxon>
        <taxon>Sar</taxon>
        <taxon>Stramenopiles</taxon>
        <taxon>Bigyra</taxon>
        <taxon>Labyrinthulomycetes</taxon>
        <taxon>Thraustochytrida</taxon>
        <taxon>Thraustochytriidae</taxon>
        <taxon>Hondaea</taxon>
    </lineage>
</organism>
<dbReference type="AlphaFoldDB" id="A0A2R5GJE4"/>
<sequence length="758" mass="83145">MGLHLFSSAVAEGLARALCVSIPSEEPFDDQEMEDWLLWREDLVQTAHQSPQEVIKPLILALCHAPQWFWTREHLANVLAPHWPSWHLDNNVVHVAVEALRLDEGHADAADKIFLALLSTTAKGDPAVLAESLWPETLDLLVHARVTLLPAPLCALVDLLACRSPQANSPVQEVLSPMRPTVYSSALVRVTIDNYALACLAVPGTGPNLWAAIFCEHSHAQRSRILDCALRAFAKTPQTGSALLAGLSLVLSTERGILLEHFEEICSFWDWASSLPPNFKTWCAWGELLAATCEAKTIAATDARMQSPLRADTTLDVGRAVLASGAARCKATPSRAAEWVRVWSTQVMQRPTLASVHTMNALAEMLNAEENIRLHTRVILPMARETELVESREHGALHVTLHGTHPQRRAVWLLFVASARRTNLAPSAYPIKFPYTPSLEKRLVRTILAEQKEMLLDASELYPADAFKMEPSRSSGLSWISALTAGATEGMPKAAENDAACEDRIEQRVDVEVLARAWLALSKSAEHGSRAQERLAKVLCNVLWKLWHAQQDDPKSLERIPLDAMLVQLAFAKALQCECKPCARASREEVRLLAVACALVGLDRLEDAVGTGVDTSTLSIPNVFGLFFARTETAFRRDRGFETWVILSILTQLVSCDAELQAVTKVACACFRKTPIMGVLERDMAVEAAQAQTFPMLEEIVSEVLETFRAVAAVLDGTRTLLALAAEIGADVLRGASIEQRSSLSALQESGLLVKLSS</sequence>
<comment type="caution">
    <text evidence="1">The sequence shown here is derived from an EMBL/GenBank/DDBJ whole genome shotgun (WGS) entry which is preliminary data.</text>
</comment>
<protein>
    <submittedName>
        <fullName evidence="1">Uncharacterized protein</fullName>
    </submittedName>
</protein>
<proteinExistence type="predicted"/>
<evidence type="ECO:0000313" key="1">
    <source>
        <dbReference type="EMBL" id="GBG29858.1"/>
    </source>
</evidence>
<dbReference type="Proteomes" id="UP000241890">
    <property type="component" value="Unassembled WGS sequence"/>
</dbReference>
<keyword evidence="2" id="KW-1185">Reference proteome</keyword>
<gene>
    <name evidence="1" type="ORF">FCC1311_060782</name>
</gene>
<dbReference type="InParanoid" id="A0A2R5GJE4"/>
<accession>A0A2R5GJE4</accession>
<evidence type="ECO:0000313" key="2">
    <source>
        <dbReference type="Proteomes" id="UP000241890"/>
    </source>
</evidence>
<name>A0A2R5GJE4_9STRA</name>
<dbReference type="EMBL" id="BEYU01000067">
    <property type="protein sequence ID" value="GBG29858.1"/>
    <property type="molecule type" value="Genomic_DNA"/>
</dbReference>